<evidence type="ECO:0000256" key="1">
    <source>
        <dbReference type="SAM" id="MobiDB-lite"/>
    </source>
</evidence>
<organism evidence="2 3">
    <name type="scientific">Trichogramma kaykai</name>
    <dbReference type="NCBI Taxonomy" id="54128"/>
    <lineage>
        <taxon>Eukaryota</taxon>
        <taxon>Metazoa</taxon>
        <taxon>Ecdysozoa</taxon>
        <taxon>Arthropoda</taxon>
        <taxon>Hexapoda</taxon>
        <taxon>Insecta</taxon>
        <taxon>Pterygota</taxon>
        <taxon>Neoptera</taxon>
        <taxon>Endopterygota</taxon>
        <taxon>Hymenoptera</taxon>
        <taxon>Apocrita</taxon>
        <taxon>Proctotrupomorpha</taxon>
        <taxon>Chalcidoidea</taxon>
        <taxon>Trichogrammatidae</taxon>
        <taxon>Trichogramma</taxon>
    </lineage>
</organism>
<dbReference type="AlphaFoldDB" id="A0ABD2XI04"/>
<proteinExistence type="predicted"/>
<feature type="compositionally biased region" description="Polar residues" evidence="1">
    <location>
        <begin position="23"/>
        <end position="35"/>
    </location>
</feature>
<evidence type="ECO:0000313" key="3">
    <source>
        <dbReference type="Proteomes" id="UP001627154"/>
    </source>
</evidence>
<feature type="compositionally biased region" description="Basic and acidic residues" evidence="1">
    <location>
        <begin position="124"/>
        <end position="139"/>
    </location>
</feature>
<protein>
    <recommendedName>
        <fullName evidence="4">Retrotransposon gag domain-containing protein</fullName>
    </recommendedName>
</protein>
<dbReference type="Proteomes" id="UP001627154">
    <property type="component" value="Unassembled WGS sequence"/>
</dbReference>
<feature type="compositionally biased region" description="Polar residues" evidence="1">
    <location>
        <begin position="49"/>
        <end position="58"/>
    </location>
</feature>
<gene>
    <name evidence="2" type="ORF">TKK_002802</name>
</gene>
<feature type="compositionally biased region" description="Polar residues" evidence="1">
    <location>
        <begin position="111"/>
        <end position="123"/>
    </location>
</feature>
<accession>A0ABD2XI04</accession>
<feature type="compositionally biased region" description="Basic and acidic residues" evidence="1">
    <location>
        <begin position="60"/>
        <end position="95"/>
    </location>
</feature>
<comment type="caution">
    <text evidence="2">The sequence shown here is derived from an EMBL/GenBank/DDBJ whole genome shotgun (WGS) entry which is preliminary data.</text>
</comment>
<name>A0ABD2XI04_9HYME</name>
<evidence type="ECO:0000313" key="2">
    <source>
        <dbReference type="EMBL" id="KAL3404769.1"/>
    </source>
</evidence>
<feature type="region of interest" description="Disordered" evidence="1">
    <location>
        <begin position="20"/>
        <end position="150"/>
    </location>
</feature>
<sequence>MASSMGLAQSLAGLSFNERDSIWPQSSGTAGQGSSRYDLPQLDPGLRTWPSNPTQTPWETRPKESRVEARRSVRTDKDRTNRQKRWERADNRESEPDTEDDEEVNRRRTGLQRTGRSLLGQRNQRNDRDASYERQERSPYRAPSPPTRMTGLQVTKVLQSWHLSFDSENREEARNFLENVRDCKESNDIPTDKLLNAMPAILKGKAQRWFRENKRDLTTWIRFWKAFKDRYMNNKRQAHFSLMPRDQAQYLRRFKPR</sequence>
<reference evidence="2 3" key="1">
    <citation type="journal article" date="2024" name="bioRxiv">
        <title>A reference genome for Trichogramma kaykai: A tiny desert-dwelling parasitoid wasp with competing sex-ratio distorters.</title>
        <authorList>
            <person name="Culotta J."/>
            <person name="Lindsey A.R."/>
        </authorList>
    </citation>
    <scope>NUCLEOTIDE SEQUENCE [LARGE SCALE GENOMIC DNA]</scope>
    <source>
        <strain evidence="2 3">KSX58</strain>
    </source>
</reference>
<dbReference type="EMBL" id="JBJJXI010000023">
    <property type="protein sequence ID" value="KAL3404769.1"/>
    <property type="molecule type" value="Genomic_DNA"/>
</dbReference>
<evidence type="ECO:0008006" key="4">
    <source>
        <dbReference type="Google" id="ProtNLM"/>
    </source>
</evidence>
<keyword evidence="3" id="KW-1185">Reference proteome</keyword>